<dbReference type="Gene3D" id="3.30.460.10">
    <property type="entry name" value="Beta Polymerase, domain 2"/>
    <property type="match status" value="1"/>
</dbReference>
<sequence length="118" mass="13390">MLNEKNTLEIARDLVNALEDKKAEDIVLIDLQGVAIFTDYFVICSGTSDRMLRSLVRAANDAMSKEYDLKGKIVGSSTNSWIAVDYTDIVLHVFSPQQREFYQLEDLWSSGKTLLRVK</sequence>
<evidence type="ECO:0000313" key="3">
    <source>
        <dbReference type="EMBL" id="REG11052.1"/>
    </source>
</evidence>
<dbReference type="HAMAP" id="MF_01477">
    <property type="entry name" value="Iojap_RsfS"/>
    <property type="match status" value="1"/>
</dbReference>
<keyword evidence="2" id="KW-0678">Repressor</keyword>
<dbReference type="EMBL" id="QUMS01000001">
    <property type="protein sequence ID" value="REG11052.1"/>
    <property type="molecule type" value="Genomic_DNA"/>
</dbReference>
<dbReference type="GO" id="GO:0005737">
    <property type="term" value="C:cytoplasm"/>
    <property type="evidence" value="ECO:0007669"/>
    <property type="project" value="UniProtKB-SubCell"/>
</dbReference>
<keyword evidence="4" id="KW-1185">Reference proteome</keyword>
<name>A0A347ZSU3_9CHLR</name>
<comment type="function">
    <text evidence="2">Functions as a ribosomal silencing factor. Interacts with ribosomal protein uL14 (rplN), blocking formation of intersubunit bridge B8. Prevents association of the 30S and 50S ribosomal subunits and the formation of functional ribosomes, thus repressing translation.</text>
</comment>
<comment type="caution">
    <text evidence="3">The sequence shown here is derived from an EMBL/GenBank/DDBJ whole genome shotgun (WGS) entry which is preliminary data.</text>
</comment>
<dbReference type="PANTHER" id="PTHR21043:SF0">
    <property type="entry name" value="MITOCHONDRIAL ASSEMBLY OF RIBOSOMAL LARGE SUBUNIT PROTEIN 1"/>
    <property type="match status" value="1"/>
</dbReference>
<dbReference type="GO" id="GO:0017148">
    <property type="term" value="P:negative regulation of translation"/>
    <property type="evidence" value="ECO:0007669"/>
    <property type="project" value="UniProtKB-UniRule"/>
</dbReference>
<accession>A0A347ZSU3</accession>
<comment type="subcellular location">
    <subcellularLocation>
        <location evidence="2">Cytoplasm</location>
    </subcellularLocation>
</comment>
<dbReference type="GO" id="GO:0042256">
    <property type="term" value="P:cytosolic ribosome assembly"/>
    <property type="evidence" value="ECO:0007669"/>
    <property type="project" value="UniProtKB-UniRule"/>
</dbReference>
<keyword evidence="2" id="KW-0963">Cytoplasm</keyword>
<dbReference type="PANTHER" id="PTHR21043">
    <property type="entry name" value="IOJAP SUPERFAMILY ORTHOLOG"/>
    <property type="match status" value="1"/>
</dbReference>
<dbReference type="GO" id="GO:0090071">
    <property type="term" value="P:negative regulation of ribosome biogenesis"/>
    <property type="evidence" value="ECO:0007669"/>
    <property type="project" value="UniProtKB-UniRule"/>
</dbReference>
<dbReference type="Pfam" id="PF02410">
    <property type="entry name" value="RsfS"/>
    <property type="match status" value="1"/>
</dbReference>
<dbReference type="Proteomes" id="UP000256388">
    <property type="component" value="Unassembled WGS sequence"/>
</dbReference>
<evidence type="ECO:0000313" key="4">
    <source>
        <dbReference type="Proteomes" id="UP000256388"/>
    </source>
</evidence>
<keyword evidence="2" id="KW-0810">Translation regulation</keyword>
<evidence type="ECO:0000256" key="1">
    <source>
        <dbReference type="ARBA" id="ARBA00010574"/>
    </source>
</evidence>
<evidence type="ECO:0000256" key="2">
    <source>
        <dbReference type="HAMAP-Rule" id="MF_01477"/>
    </source>
</evidence>
<dbReference type="SUPFAM" id="SSF81301">
    <property type="entry name" value="Nucleotidyltransferase"/>
    <property type="match status" value="1"/>
</dbReference>
<dbReference type="GO" id="GO:0043023">
    <property type="term" value="F:ribosomal large subunit binding"/>
    <property type="evidence" value="ECO:0007669"/>
    <property type="project" value="TreeGrafter"/>
</dbReference>
<organism evidence="3 4">
    <name type="scientific">Pelolinea submarina</name>
    <dbReference type="NCBI Taxonomy" id="913107"/>
    <lineage>
        <taxon>Bacteria</taxon>
        <taxon>Bacillati</taxon>
        <taxon>Chloroflexota</taxon>
        <taxon>Anaerolineae</taxon>
        <taxon>Anaerolineales</taxon>
        <taxon>Anaerolineaceae</taxon>
        <taxon>Pelolinea</taxon>
    </lineage>
</organism>
<dbReference type="InterPro" id="IPR004394">
    <property type="entry name" value="Iojap/RsfS/C7orf30"/>
</dbReference>
<dbReference type="RefSeq" id="WP_232528583.1">
    <property type="nucleotide sequence ID" value="NZ_AP018437.1"/>
</dbReference>
<comment type="subunit">
    <text evidence="2">Interacts with ribosomal protein uL14 (rplN).</text>
</comment>
<dbReference type="AlphaFoldDB" id="A0A347ZSU3"/>
<protein>
    <recommendedName>
        <fullName evidence="2">Ribosomal silencing factor RsfS</fullName>
    </recommendedName>
</protein>
<reference evidence="3 4" key="1">
    <citation type="submission" date="2018-08" db="EMBL/GenBank/DDBJ databases">
        <title>Genomic Encyclopedia of Type Strains, Phase IV (KMG-IV): sequencing the most valuable type-strain genomes for metagenomic binning, comparative biology and taxonomic classification.</title>
        <authorList>
            <person name="Goeker M."/>
        </authorList>
    </citation>
    <scope>NUCLEOTIDE SEQUENCE [LARGE SCALE GENOMIC DNA]</scope>
    <source>
        <strain evidence="3 4">DSM 23923</strain>
    </source>
</reference>
<proteinExistence type="inferred from homology"/>
<comment type="similarity">
    <text evidence="1 2">Belongs to the Iojap/RsfS family.</text>
</comment>
<dbReference type="InterPro" id="IPR043519">
    <property type="entry name" value="NT_sf"/>
</dbReference>
<gene>
    <name evidence="2" type="primary">rsfS</name>
    <name evidence="3" type="ORF">DFR64_0925</name>
</gene>
<dbReference type="NCBIfam" id="TIGR00090">
    <property type="entry name" value="rsfS_iojap_ybeB"/>
    <property type="match status" value="1"/>
</dbReference>